<evidence type="ECO:0000256" key="2">
    <source>
        <dbReference type="SAM" id="MobiDB-lite"/>
    </source>
</evidence>
<dbReference type="Pfam" id="PF05794">
    <property type="entry name" value="Tcp11"/>
    <property type="match status" value="1"/>
</dbReference>
<name>A0A8H7C7M7_AGABI</name>
<dbReference type="PANTHER" id="PTHR12832:SF11">
    <property type="entry name" value="LD23868P"/>
    <property type="match status" value="1"/>
</dbReference>
<sequence length="795" mass="88064">MDDLAHTLRKRKSRQDDHDGNKSESGRQNCDKDLTGRPAKAPRLSLLSSDTTPALWNTPSSPQVATPITSPSTFSPVFPLKSSRLNGRHLSALEQPSSPSSPTSPAHSDNATYCDSEDVNILLGTGQLPHLPLGSDEALLMQAATLDIAALQLPPLVPSINRQALKDLDFNEIMHNTPLRHDILFDSALQFRPAGHRRKKENVERYWDAVAREIESGCTCVSYDTSSRRYIPTICVCDRVPLPTDAPLTFTIPPSYITVRTPSRVRALLNEFLEVLLHVIQPLATLSGPYVKSEVLQGPVEEHAEQAKHIRSLFDLDLIEQELKHGVFDPSGLFQVIGLTLKNHCAPMRDHAVDSMVEAAKACAPGGSATIRDAVKVVRNCSEILELMKLDIANHQMQTLRPFLVYSSGAFERKMLRSRRSIDPSLPLTKEWLRFAHTTFSSQEEPIKYPSQPQGLRYTSLGKKHQLYISVVRSIVDMVFDPPSSSSPSLVTTTLPSPPSDLPFPSFPETLYLDQARIQTYTSEIADLVALWMFLLLYRQLISSFGHRKYQKERINEFASILKREIRAIGPRSLGTCFLECSNSSGSNQNPTTDKLKSALDNVVLQIARRASSIQRGQELPEIGALPSMTDDIPSKFTVSVARKWVDANMKLHSSLRKLLHGRLKKVVFERVLADVYPARSEAALEKMMGKEIEGWGEVLLPSKDCLGIALPKSAIPFSDNKAPAQEDGMGNGLEMLSDEVQSLVEKISLLVVVHFNALSRCLSSKSAIFISRSSPTLKFIGNICITALRPSTSN</sequence>
<feature type="region of interest" description="Disordered" evidence="2">
    <location>
        <begin position="92"/>
        <end position="112"/>
    </location>
</feature>
<evidence type="ECO:0000313" key="3">
    <source>
        <dbReference type="EMBL" id="KAF7768212.1"/>
    </source>
</evidence>
<comment type="caution">
    <text evidence="3">The sequence shown here is derived from an EMBL/GenBank/DDBJ whole genome shotgun (WGS) entry which is preliminary data.</text>
</comment>
<dbReference type="InterPro" id="IPR008862">
    <property type="entry name" value="Tcp11"/>
</dbReference>
<dbReference type="EMBL" id="JABXXO010000010">
    <property type="protein sequence ID" value="KAF7768212.1"/>
    <property type="molecule type" value="Genomic_DNA"/>
</dbReference>
<proteinExistence type="inferred from homology"/>
<feature type="region of interest" description="Disordered" evidence="2">
    <location>
        <begin position="1"/>
        <end position="70"/>
    </location>
</feature>
<gene>
    <name evidence="3" type="ORF">Agabi119p4_7455</name>
</gene>
<protein>
    <recommendedName>
        <fullName evidence="5">Tcp11-domain-containing protein</fullName>
    </recommendedName>
</protein>
<dbReference type="AlphaFoldDB" id="A0A8H7C7M7"/>
<feature type="compositionally biased region" description="Polar residues" evidence="2">
    <location>
        <begin position="46"/>
        <end position="70"/>
    </location>
</feature>
<reference evidence="3 4" key="1">
    <citation type="journal article" name="Sci. Rep.">
        <title>Telomere-to-telomere assembled and centromere annotated genomes of the two main subspecies of the button mushroom Agaricus bisporus reveal especially polymorphic chromosome ends.</title>
        <authorList>
            <person name="Sonnenberg A.S.M."/>
            <person name="Sedaghat-Telgerd N."/>
            <person name="Lavrijssen B."/>
            <person name="Ohm R.A."/>
            <person name="Hendrickx P.M."/>
            <person name="Scholtmeijer K."/>
            <person name="Baars J.J.P."/>
            <person name="van Peer A."/>
        </authorList>
    </citation>
    <scope>NUCLEOTIDE SEQUENCE [LARGE SCALE GENOMIC DNA]</scope>
    <source>
        <strain evidence="3 4">H119_p4</strain>
    </source>
</reference>
<organism evidence="3 4">
    <name type="scientific">Agaricus bisporus var. burnettii</name>
    <dbReference type="NCBI Taxonomy" id="192524"/>
    <lineage>
        <taxon>Eukaryota</taxon>
        <taxon>Fungi</taxon>
        <taxon>Dikarya</taxon>
        <taxon>Basidiomycota</taxon>
        <taxon>Agaricomycotina</taxon>
        <taxon>Agaricomycetes</taxon>
        <taxon>Agaricomycetidae</taxon>
        <taxon>Agaricales</taxon>
        <taxon>Agaricineae</taxon>
        <taxon>Agaricaceae</taxon>
        <taxon>Agaricus</taxon>
    </lineage>
</organism>
<evidence type="ECO:0000313" key="4">
    <source>
        <dbReference type="Proteomes" id="UP000629468"/>
    </source>
</evidence>
<feature type="compositionally biased region" description="Low complexity" evidence="2">
    <location>
        <begin position="96"/>
        <end position="105"/>
    </location>
</feature>
<evidence type="ECO:0008006" key="5">
    <source>
        <dbReference type="Google" id="ProtNLM"/>
    </source>
</evidence>
<dbReference type="GO" id="GO:0010737">
    <property type="term" value="P:protein kinase A signaling"/>
    <property type="evidence" value="ECO:0007669"/>
    <property type="project" value="TreeGrafter"/>
</dbReference>
<evidence type="ECO:0000256" key="1">
    <source>
        <dbReference type="ARBA" id="ARBA00010954"/>
    </source>
</evidence>
<dbReference type="PANTHER" id="PTHR12832">
    <property type="entry name" value="TESTIS-SPECIFIC PROTEIN PBS13 T-COMPLEX 11"/>
    <property type="match status" value="1"/>
</dbReference>
<feature type="compositionally biased region" description="Basic and acidic residues" evidence="2">
    <location>
        <begin position="14"/>
        <end position="35"/>
    </location>
</feature>
<accession>A0A8H7C7M7</accession>
<comment type="similarity">
    <text evidence="1">Belongs to the TCP11 family.</text>
</comment>
<dbReference type="Proteomes" id="UP000629468">
    <property type="component" value="Unassembled WGS sequence"/>
</dbReference>